<name>A0A6D2JUS2_9BRAS</name>
<dbReference type="SUPFAM" id="SSF47699">
    <property type="entry name" value="Bifunctional inhibitor/lipid-transfer protein/seed storage 2S albumin"/>
    <property type="match status" value="1"/>
</dbReference>
<proteinExistence type="inferred from homology"/>
<gene>
    <name evidence="3" type="ORF">MERR_LOCUS28186</name>
    <name evidence="4" type="ORF">MERR_LOCUS41244</name>
</gene>
<reference evidence="3 5" key="1">
    <citation type="submission" date="2020-01" db="EMBL/GenBank/DDBJ databases">
        <authorList>
            <person name="Mishra B."/>
        </authorList>
    </citation>
    <scope>NUCLEOTIDE SEQUENCE [LARGE SCALE GENOMIC DNA]</scope>
</reference>
<evidence type="ECO:0000313" key="5">
    <source>
        <dbReference type="Proteomes" id="UP000467841"/>
    </source>
</evidence>
<organism evidence="3 5">
    <name type="scientific">Microthlaspi erraticum</name>
    <dbReference type="NCBI Taxonomy" id="1685480"/>
    <lineage>
        <taxon>Eukaryota</taxon>
        <taxon>Viridiplantae</taxon>
        <taxon>Streptophyta</taxon>
        <taxon>Embryophyta</taxon>
        <taxon>Tracheophyta</taxon>
        <taxon>Spermatophyta</taxon>
        <taxon>Magnoliopsida</taxon>
        <taxon>eudicotyledons</taxon>
        <taxon>Gunneridae</taxon>
        <taxon>Pentapetalae</taxon>
        <taxon>rosids</taxon>
        <taxon>malvids</taxon>
        <taxon>Brassicales</taxon>
        <taxon>Brassicaceae</taxon>
        <taxon>Coluteocarpeae</taxon>
        <taxon>Microthlaspi</taxon>
    </lineage>
</organism>
<dbReference type="Gene3D" id="1.10.110.10">
    <property type="entry name" value="Plant lipid-transfer and hydrophobic proteins"/>
    <property type="match status" value="1"/>
</dbReference>
<evidence type="ECO:0000313" key="3">
    <source>
        <dbReference type="EMBL" id="CAA7040951.1"/>
    </source>
</evidence>
<dbReference type="InterPro" id="IPR036312">
    <property type="entry name" value="Bifun_inhib/LTP/seed_sf"/>
</dbReference>
<dbReference type="EMBL" id="CACVBM020001238">
    <property type="protein sequence ID" value="CAA7040951.1"/>
    <property type="molecule type" value="Genomic_DNA"/>
</dbReference>
<keyword evidence="5" id="KW-1185">Reference proteome</keyword>
<evidence type="ECO:0000256" key="1">
    <source>
        <dbReference type="ARBA" id="ARBA00008262"/>
    </source>
</evidence>
<dbReference type="InterPro" id="IPR000617">
    <property type="entry name" value="Napin/2SS/CON"/>
</dbReference>
<evidence type="ECO:0000256" key="2">
    <source>
        <dbReference type="SAM" id="MobiDB-lite"/>
    </source>
</evidence>
<dbReference type="EMBL" id="CACVBM020001559">
    <property type="protein sequence ID" value="CAA7054008.1"/>
    <property type="molecule type" value="Genomic_DNA"/>
</dbReference>
<dbReference type="AlphaFoldDB" id="A0A6D2JUS2"/>
<accession>A0A6D2JUS2</accession>
<feature type="region of interest" description="Disordered" evidence="2">
    <location>
        <begin position="1"/>
        <end position="32"/>
    </location>
</feature>
<feature type="compositionally biased region" description="Acidic residues" evidence="2">
    <location>
        <begin position="1"/>
        <end position="22"/>
    </location>
</feature>
<dbReference type="PRINTS" id="PR00496">
    <property type="entry name" value="NAPIN"/>
</dbReference>
<dbReference type="Proteomes" id="UP000467841">
    <property type="component" value="Unassembled WGS sequence"/>
</dbReference>
<comment type="similarity">
    <text evidence="1">Belongs to the 2S seed storage albumins family.</text>
</comment>
<evidence type="ECO:0000313" key="4">
    <source>
        <dbReference type="EMBL" id="CAA7054008.1"/>
    </source>
</evidence>
<sequence length="92" mass="10187">MELDEDDAANTVGDEFDLEDDIENSKGPQQRPPLLQHSCYELHQEVPICICPTLGQAAKAVTSQGQLHAPRQDERTPIYKKLVGLEGNLLGF</sequence>
<protein>
    <submittedName>
        <fullName evidence="3">Uncharacterized protein</fullName>
    </submittedName>
</protein>
<dbReference type="GO" id="GO:0045735">
    <property type="term" value="F:nutrient reservoir activity"/>
    <property type="evidence" value="ECO:0007669"/>
    <property type="project" value="InterPro"/>
</dbReference>